<reference evidence="1 2" key="1">
    <citation type="submission" date="2020-03" db="EMBL/GenBank/DDBJ databases">
        <title>Genome sequence of strain Massilia sp. TW-1.</title>
        <authorList>
            <person name="Chaudhary D.K."/>
        </authorList>
    </citation>
    <scope>NUCLEOTIDE SEQUENCE [LARGE SCALE GENOMIC DNA]</scope>
    <source>
        <strain evidence="1 2">TW-1</strain>
    </source>
</reference>
<dbReference type="Proteomes" id="UP000716322">
    <property type="component" value="Unassembled WGS sequence"/>
</dbReference>
<dbReference type="RefSeq" id="WP_166861772.1">
    <property type="nucleotide sequence ID" value="NZ_JAAQOM010000013.1"/>
</dbReference>
<proteinExistence type="predicted"/>
<organism evidence="1 2">
    <name type="scientific">Telluria antibiotica</name>
    <dbReference type="NCBI Taxonomy" id="2717319"/>
    <lineage>
        <taxon>Bacteria</taxon>
        <taxon>Pseudomonadati</taxon>
        <taxon>Pseudomonadota</taxon>
        <taxon>Betaproteobacteria</taxon>
        <taxon>Burkholderiales</taxon>
        <taxon>Oxalobacteraceae</taxon>
        <taxon>Telluria group</taxon>
        <taxon>Telluria</taxon>
    </lineage>
</organism>
<protein>
    <submittedName>
        <fullName evidence="1">Uncharacterized protein</fullName>
    </submittedName>
</protein>
<sequence length="95" mass="9498">MADAWKTAASADPWSAGIMAAGSVASAALTSPPMNAQQTVGGAGFDNSGWNVNVGSGATQSAATSKSTVDLSAMLKKPAVLLAIVVGLYYLSKHK</sequence>
<name>A0ABX0PFI7_9BURK</name>
<gene>
    <name evidence="1" type="ORF">HAV22_21350</name>
</gene>
<comment type="caution">
    <text evidence="1">The sequence shown here is derived from an EMBL/GenBank/DDBJ whole genome shotgun (WGS) entry which is preliminary data.</text>
</comment>
<evidence type="ECO:0000313" key="2">
    <source>
        <dbReference type="Proteomes" id="UP000716322"/>
    </source>
</evidence>
<dbReference type="EMBL" id="JAAQOM010000013">
    <property type="protein sequence ID" value="NIA56183.1"/>
    <property type="molecule type" value="Genomic_DNA"/>
</dbReference>
<evidence type="ECO:0000313" key="1">
    <source>
        <dbReference type="EMBL" id="NIA56183.1"/>
    </source>
</evidence>
<accession>A0ABX0PFI7</accession>
<keyword evidence="2" id="KW-1185">Reference proteome</keyword>